<gene>
    <name evidence="5" type="ORF">SAMN05216189_1003112</name>
    <name evidence="6" type="ORF">SAMN06295949_122105</name>
</gene>
<keyword evidence="7" id="KW-1185">Reference proteome</keyword>
<accession>A0A239LZS0</accession>
<evidence type="ECO:0000313" key="5">
    <source>
        <dbReference type="EMBL" id="SDI23561.1"/>
    </source>
</evidence>
<reference evidence="5 8" key="1">
    <citation type="submission" date="2016-10" db="EMBL/GenBank/DDBJ databases">
        <authorList>
            <person name="de Groot N.N."/>
        </authorList>
    </citation>
    <scope>NUCLEOTIDE SEQUENCE [LARGE SCALE GENOMIC DNA]</scope>
    <source>
        <strain evidence="5 8">CCM 7361</strain>
    </source>
</reference>
<proteinExistence type="inferred from homology"/>
<evidence type="ECO:0000256" key="4">
    <source>
        <dbReference type="SAM" id="MobiDB-lite"/>
    </source>
</evidence>
<evidence type="ECO:0000256" key="3">
    <source>
        <dbReference type="ARBA" id="ARBA00022729"/>
    </source>
</evidence>
<sequence length="421" mass="46291">MTILANPLSTPGRRLFGLTSACLLASGESLAGGFAEDAQASLNLRNFYINRNFVDADFPRAKAEEWTQSFILDARSGYTPGVLGLGVDVLGLYSLKLDGGKGTADTQLLPLHDDGRPADDFGRLAVAAKARLANSELKVGEWMPSLPVLRADDGRSLPQTLRGAQLSVREIDGLGLYAGQFRSNSPRNDASQDDLSMAGRPDATSDRFDFAGAEYRFNGQATQLGLWHARLEDIYRQQYVNLRHSQGLGDWRLGADLGYFVGREDGAARAGELDNRTLSLLLSAGQGGHTFYLGLQRLSGDSGWMRVNGSAGGSLANDSFNSSYDQARERSWQLRYDYDFAAAGVPGLTFMTRYIRGSNVHTRDTADGRERGRETELGYVVQSGPFKRLNLRLRNASIRRDFSSNAFDEYRLILNYPLPLF</sequence>
<dbReference type="EMBL" id="FZPC01000022">
    <property type="protein sequence ID" value="SNT35154.1"/>
    <property type="molecule type" value="Genomic_DNA"/>
</dbReference>
<feature type="region of interest" description="Disordered" evidence="4">
    <location>
        <begin position="182"/>
        <end position="201"/>
    </location>
</feature>
<dbReference type="Proteomes" id="UP000199693">
    <property type="component" value="Unassembled WGS sequence"/>
</dbReference>
<dbReference type="Gene3D" id="2.40.160.10">
    <property type="entry name" value="Porin"/>
    <property type="match status" value="1"/>
</dbReference>
<evidence type="ECO:0000313" key="6">
    <source>
        <dbReference type="EMBL" id="SNT35154.1"/>
    </source>
</evidence>
<dbReference type="AlphaFoldDB" id="A0A239LZS0"/>
<evidence type="ECO:0000313" key="8">
    <source>
        <dbReference type="Proteomes" id="UP000199693"/>
    </source>
</evidence>
<dbReference type="Pfam" id="PF03573">
    <property type="entry name" value="OprD"/>
    <property type="match status" value="1"/>
</dbReference>
<protein>
    <submittedName>
        <fullName evidence="5">Outer membrane porin, OprD family</fullName>
    </submittedName>
</protein>
<reference evidence="6 7" key="2">
    <citation type="submission" date="2017-06" db="EMBL/GenBank/DDBJ databases">
        <authorList>
            <person name="Varghese N."/>
            <person name="Submissions S."/>
        </authorList>
    </citation>
    <scope>NUCLEOTIDE SEQUENCE [LARGE SCALE GENOMIC DNA]</scope>
    <source>
        <strain evidence="6 7">RLD-1</strain>
    </source>
</reference>
<dbReference type="FunFam" id="2.40.160.10:FF:000008">
    <property type="entry name" value="OprD family porin"/>
    <property type="match status" value="1"/>
</dbReference>
<dbReference type="InterPro" id="IPR005318">
    <property type="entry name" value="OM_porin_bac"/>
</dbReference>
<dbReference type="PANTHER" id="PTHR34596">
    <property type="entry name" value="CHITOPORIN"/>
    <property type="match status" value="1"/>
</dbReference>
<dbReference type="EMBL" id="FNEC01000003">
    <property type="protein sequence ID" value="SDI23561.1"/>
    <property type="molecule type" value="Genomic_DNA"/>
</dbReference>
<dbReference type="Proteomes" id="UP000198309">
    <property type="component" value="Unassembled WGS sequence"/>
</dbReference>
<dbReference type="RefSeq" id="WP_089393236.1">
    <property type="nucleotide sequence ID" value="NZ_FNEC01000003.1"/>
</dbReference>
<keyword evidence="3" id="KW-0732">Signal</keyword>
<name>A0A239LZS0_9PSED</name>
<dbReference type="GO" id="GO:0016020">
    <property type="term" value="C:membrane"/>
    <property type="evidence" value="ECO:0007669"/>
    <property type="project" value="InterPro"/>
</dbReference>
<organism evidence="5 8">
    <name type="scientific">Pseudomonas delhiensis</name>
    <dbReference type="NCBI Taxonomy" id="366289"/>
    <lineage>
        <taxon>Bacteria</taxon>
        <taxon>Pseudomonadati</taxon>
        <taxon>Pseudomonadota</taxon>
        <taxon>Gammaproteobacteria</taxon>
        <taxon>Pseudomonadales</taxon>
        <taxon>Pseudomonadaceae</taxon>
        <taxon>Pseudomonas</taxon>
    </lineage>
</organism>
<evidence type="ECO:0000313" key="7">
    <source>
        <dbReference type="Proteomes" id="UP000198309"/>
    </source>
</evidence>
<dbReference type="PANTHER" id="PTHR34596:SF2">
    <property type="entry name" value="CHITOPORIN"/>
    <property type="match status" value="1"/>
</dbReference>
<comment type="similarity">
    <text evidence="1">Belongs to the outer membrane porin (Opr) (TC 1.B.25) family.</text>
</comment>
<dbReference type="GO" id="GO:0015288">
    <property type="term" value="F:porin activity"/>
    <property type="evidence" value="ECO:0007669"/>
    <property type="project" value="TreeGrafter"/>
</dbReference>
<evidence type="ECO:0000256" key="1">
    <source>
        <dbReference type="ARBA" id="ARBA00009075"/>
    </source>
</evidence>
<keyword evidence="2" id="KW-0813">Transport</keyword>
<evidence type="ECO:0000256" key="2">
    <source>
        <dbReference type="ARBA" id="ARBA00022448"/>
    </source>
</evidence>
<dbReference type="InterPro" id="IPR023614">
    <property type="entry name" value="Porin_dom_sf"/>
</dbReference>